<dbReference type="PROSITE" id="PS00615">
    <property type="entry name" value="C_TYPE_LECTIN_1"/>
    <property type="match status" value="1"/>
</dbReference>
<evidence type="ECO:0000256" key="1">
    <source>
        <dbReference type="ARBA" id="ARBA00023157"/>
    </source>
</evidence>
<evidence type="ECO:0000256" key="2">
    <source>
        <dbReference type="SAM" id="SignalP"/>
    </source>
</evidence>
<proteinExistence type="predicted"/>
<dbReference type="Proteomes" id="UP001497497">
    <property type="component" value="Unassembled WGS sequence"/>
</dbReference>
<dbReference type="SMART" id="SM00034">
    <property type="entry name" value="CLECT"/>
    <property type="match status" value="1"/>
</dbReference>
<protein>
    <recommendedName>
        <fullName evidence="3">C-type lectin domain-containing protein</fullName>
    </recommendedName>
</protein>
<evidence type="ECO:0000313" key="4">
    <source>
        <dbReference type="EMBL" id="CAL1541705.1"/>
    </source>
</evidence>
<comment type="caution">
    <text evidence="4">The sequence shown here is derived from an EMBL/GenBank/DDBJ whole genome shotgun (WGS) entry which is preliminary data.</text>
</comment>
<dbReference type="Pfam" id="PF00059">
    <property type="entry name" value="Lectin_C"/>
    <property type="match status" value="1"/>
</dbReference>
<dbReference type="InterPro" id="IPR018378">
    <property type="entry name" value="C-type_lectin_CS"/>
</dbReference>
<keyword evidence="2" id="KW-0732">Signal</keyword>
<dbReference type="EMBL" id="CAXITT010000448">
    <property type="protein sequence ID" value="CAL1541705.1"/>
    <property type="molecule type" value="Genomic_DNA"/>
</dbReference>
<keyword evidence="1" id="KW-1015">Disulfide bond</keyword>
<dbReference type="PROSITE" id="PS50041">
    <property type="entry name" value="C_TYPE_LECTIN_2"/>
    <property type="match status" value="1"/>
</dbReference>
<evidence type="ECO:0000259" key="3">
    <source>
        <dbReference type="PROSITE" id="PS50041"/>
    </source>
</evidence>
<dbReference type="Gene3D" id="3.10.100.10">
    <property type="entry name" value="Mannose-Binding Protein A, subunit A"/>
    <property type="match status" value="1"/>
</dbReference>
<dbReference type="InterPro" id="IPR050801">
    <property type="entry name" value="Ca-Dep_Lectins_ImmuneDev"/>
</dbReference>
<dbReference type="PANTHER" id="PTHR22801">
    <property type="entry name" value="LITHOSTATHINE"/>
    <property type="match status" value="1"/>
</dbReference>
<feature type="chain" id="PRO_5043740993" description="C-type lectin domain-containing protein" evidence="2">
    <location>
        <begin position="25"/>
        <end position="245"/>
    </location>
</feature>
<feature type="signal peptide" evidence="2">
    <location>
        <begin position="1"/>
        <end position="24"/>
    </location>
</feature>
<gene>
    <name evidence="4" type="ORF">GSLYS_00015311001</name>
</gene>
<name>A0AAV2I4Q4_LYMST</name>
<dbReference type="InterPro" id="IPR016186">
    <property type="entry name" value="C-type_lectin-like/link_sf"/>
</dbReference>
<keyword evidence="5" id="KW-1185">Reference proteome</keyword>
<evidence type="ECO:0000313" key="5">
    <source>
        <dbReference type="Proteomes" id="UP001497497"/>
    </source>
</evidence>
<sequence>MKRIFGVLCGASLLVVSVVCVGQAAIFKSLTQVNVTMVSFGRNWTEANAIACARLCLSFFRSCYSFVYKKETGKCIPGSWLVPSAVSFDAHSGVLYSRGSFCPSNFTVRQASGLASCLQLFTNKTLNYTSSISSCKAIKSVIYTMKSVDKRTILHTEVKSFNRSFWIGLDDLAEKGGFAWADDGRFINANLSIRLFAPDEPNNHNSVEDCVVYNSSRGGLNDVQCNLKLPSACEMNPNKSVLKDF</sequence>
<accession>A0AAV2I4Q4</accession>
<dbReference type="SUPFAM" id="SSF56436">
    <property type="entry name" value="C-type lectin-like"/>
    <property type="match status" value="1"/>
</dbReference>
<dbReference type="AlphaFoldDB" id="A0AAV2I4Q4"/>
<dbReference type="InterPro" id="IPR001304">
    <property type="entry name" value="C-type_lectin-like"/>
</dbReference>
<dbReference type="InterPro" id="IPR016187">
    <property type="entry name" value="CTDL_fold"/>
</dbReference>
<dbReference type="PANTHER" id="PTHR22801:SF63">
    <property type="entry name" value="C-TYPE LECTIN DOMAIN-CONTAINING PROTEIN"/>
    <property type="match status" value="1"/>
</dbReference>
<dbReference type="CDD" id="cd00037">
    <property type="entry name" value="CLECT"/>
    <property type="match status" value="1"/>
</dbReference>
<organism evidence="4 5">
    <name type="scientific">Lymnaea stagnalis</name>
    <name type="common">Great pond snail</name>
    <name type="synonym">Helix stagnalis</name>
    <dbReference type="NCBI Taxonomy" id="6523"/>
    <lineage>
        <taxon>Eukaryota</taxon>
        <taxon>Metazoa</taxon>
        <taxon>Spiralia</taxon>
        <taxon>Lophotrochozoa</taxon>
        <taxon>Mollusca</taxon>
        <taxon>Gastropoda</taxon>
        <taxon>Heterobranchia</taxon>
        <taxon>Euthyneura</taxon>
        <taxon>Panpulmonata</taxon>
        <taxon>Hygrophila</taxon>
        <taxon>Lymnaeoidea</taxon>
        <taxon>Lymnaeidae</taxon>
        <taxon>Lymnaea</taxon>
    </lineage>
</organism>
<feature type="domain" description="C-type lectin" evidence="3">
    <location>
        <begin position="117"/>
        <end position="234"/>
    </location>
</feature>
<reference evidence="4 5" key="1">
    <citation type="submission" date="2024-04" db="EMBL/GenBank/DDBJ databases">
        <authorList>
            <consortium name="Genoscope - CEA"/>
            <person name="William W."/>
        </authorList>
    </citation>
    <scope>NUCLEOTIDE SEQUENCE [LARGE SCALE GENOMIC DNA]</scope>
</reference>